<proteinExistence type="predicted"/>
<comment type="caution">
    <text evidence="2">The sequence shown here is derived from an EMBL/GenBank/DDBJ whole genome shotgun (WGS) entry which is preliminary data.</text>
</comment>
<dbReference type="Proteomes" id="UP000812277">
    <property type="component" value="Unassembled WGS sequence"/>
</dbReference>
<keyword evidence="3" id="KW-1185">Reference proteome</keyword>
<reference evidence="2 3" key="1">
    <citation type="submission" date="2021-07" db="EMBL/GenBank/DDBJ databases">
        <title>Paenibacillus radiodurans sp. nov., isolated from the southeastern edge of Tengger Desert.</title>
        <authorList>
            <person name="Zhang G."/>
        </authorList>
    </citation>
    <scope>NUCLEOTIDE SEQUENCE [LARGE SCALE GENOMIC DNA]</scope>
    <source>
        <strain evidence="2 3">DT7-4</strain>
    </source>
</reference>
<dbReference type="EMBL" id="JAHZIJ010000003">
    <property type="protein sequence ID" value="MBW7474547.1"/>
    <property type="molecule type" value="Genomic_DNA"/>
</dbReference>
<dbReference type="RefSeq" id="WP_219871776.1">
    <property type="nucleotide sequence ID" value="NZ_JAHZIJ010000003.1"/>
</dbReference>
<organism evidence="2 3">
    <name type="scientific">Paenibacillus oenotherae</name>
    <dbReference type="NCBI Taxonomy" id="1435645"/>
    <lineage>
        <taxon>Bacteria</taxon>
        <taxon>Bacillati</taxon>
        <taxon>Bacillota</taxon>
        <taxon>Bacilli</taxon>
        <taxon>Bacillales</taxon>
        <taxon>Paenibacillaceae</taxon>
        <taxon>Paenibacillus</taxon>
    </lineage>
</organism>
<evidence type="ECO:0000313" key="2">
    <source>
        <dbReference type="EMBL" id="MBW7474547.1"/>
    </source>
</evidence>
<evidence type="ECO:0000256" key="1">
    <source>
        <dbReference type="SAM" id="MobiDB-lite"/>
    </source>
</evidence>
<feature type="compositionally biased region" description="Basic and acidic residues" evidence="1">
    <location>
        <begin position="12"/>
        <end position="22"/>
    </location>
</feature>
<gene>
    <name evidence="2" type="ORF">K0T92_07300</name>
</gene>
<evidence type="ECO:0000313" key="3">
    <source>
        <dbReference type="Proteomes" id="UP000812277"/>
    </source>
</evidence>
<accession>A0ABS7D3M9</accession>
<protein>
    <submittedName>
        <fullName evidence="2">Uncharacterized protein</fullName>
    </submittedName>
</protein>
<sequence length="83" mass="9196">MLLLQGTSPAHAKRDFKAEKTAHSSQNYPPISVVGGKTWKYPFTSRTFIVLPPLVINGLQTKSAIAFISAGREEILRKSRHFG</sequence>
<feature type="region of interest" description="Disordered" evidence="1">
    <location>
        <begin position="1"/>
        <end position="27"/>
    </location>
</feature>
<name>A0ABS7D3M9_9BACL</name>